<dbReference type="EMBL" id="JAKROA010000003">
    <property type="protein sequence ID" value="KAL5109155.1"/>
    <property type="molecule type" value="Genomic_DNA"/>
</dbReference>
<organism evidence="2 3">
    <name type="scientific">Taenia crassiceps</name>
    <dbReference type="NCBI Taxonomy" id="6207"/>
    <lineage>
        <taxon>Eukaryota</taxon>
        <taxon>Metazoa</taxon>
        <taxon>Spiralia</taxon>
        <taxon>Lophotrochozoa</taxon>
        <taxon>Platyhelminthes</taxon>
        <taxon>Cestoda</taxon>
        <taxon>Eucestoda</taxon>
        <taxon>Cyclophyllidea</taxon>
        <taxon>Taeniidae</taxon>
        <taxon>Taenia</taxon>
    </lineage>
</organism>
<name>A0ABR4QHS8_9CEST</name>
<dbReference type="Proteomes" id="UP001651158">
    <property type="component" value="Unassembled WGS sequence"/>
</dbReference>
<protein>
    <submittedName>
        <fullName evidence="2">Uncharacterized protein</fullName>
    </submittedName>
</protein>
<reference evidence="2 3" key="1">
    <citation type="journal article" date="2022" name="Front. Cell. Infect. Microbiol.">
        <title>The Genomes of Two Strains of Taenia crassiceps the Animal Model for the Study of Human Cysticercosis.</title>
        <authorList>
            <person name="Bobes R.J."/>
            <person name="Estrada K."/>
            <person name="Rios-Valencia D.G."/>
            <person name="Calderon-Gallegos A."/>
            <person name="de la Torre P."/>
            <person name="Carrero J.C."/>
            <person name="Sanchez-Flores A."/>
            <person name="Laclette J.P."/>
        </authorList>
    </citation>
    <scope>NUCLEOTIDE SEQUENCE [LARGE SCALE GENOMIC DNA]</scope>
    <source>
        <strain evidence="2">WFUcys</strain>
    </source>
</reference>
<feature type="transmembrane region" description="Helical" evidence="1">
    <location>
        <begin position="45"/>
        <end position="63"/>
    </location>
</feature>
<evidence type="ECO:0000313" key="3">
    <source>
        <dbReference type="Proteomes" id="UP001651158"/>
    </source>
</evidence>
<gene>
    <name evidence="2" type="ORF">TcWFU_007011</name>
</gene>
<evidence type="ECO:0000313" key="2">
    <source>
        <dbReference type="EMBL" id="KAL5109155.1"/>
    </source>
</evidence>
<keyword evidence="3" id="KW-1185">Reference proteome</keyword>
<keyword evidence="1" id="KW-0472">Membrane</keyword>
<sequence>MSSISPPPGRLKVGWVGGGGGRGVIGKAGVEGKLDSSLPPKGSQVAIFGVCFHYVFGVGAVPVTHSQCRRFDQALKKEPIRKDKAAP</sequence>
<accession>A0ABR4QHS8</accession>
<keyword evidence="1" id="KW-0812">Transmembrane</keyword>
<comment type="caution">
    <text evidence="2">The sequence shown here is derived from an EMBL/GenBank/DDBJ whole genome shotgun (WGS) entry which is preliminary data.</text>
</comment>
<keyword evidence="1" id="KW-1133">Transmembrane helix</keyword>
<proteinExistence type="predicted"/>
<evidence type="ECO:0000256" key="1">
    <source>
        <dbReference type="SAM" id="Phobius"/>
    </source>
</evidence>